<dbReference type="SUPFAM" id="SSF53335">
    <property type="entry name" value="S-adenosyl-L-methionine-dependent methyltransferases"/>
    <property type="match status" value="1"/>
</dbReference>
<dbReference type="PANTHER" id="PTHR43619:SF2">
    <property type="entry name" value="S-ADENOSYL-L-METHIONINE-DEPENDENT METHYLTRANSFERASES SUPERFAMILY PROTEIN"/>
    <property type="match status" value="1"/>
</dbReference>
<comment type="function">
    <text evidence="4">Exhibits S-adenosyl-L-methionine-dependent methyltransferase activity.</text>
</comment>
<organism evidence="5 6">
    <name type="scientific">Bradyrhizobium vignae</name>
    <dbReference type="NCBI Taxonomy" id="1549949"/>
    <lineage>
        <taxon>Bacteria</taxon>
        <taxon>Pseudomonadati</taxon>
        <taxon>Pseudomonadota</taxon>
        <taxon>Alphaproteobacteria</taxon>
        <taxon>Hyphomicrobiales</taxon>
        <taxon>Nitrobacteraceae</taxon>
        <taxon>Bradyrhizobium</taxon>
    </lineage>
</organism>
<dbReference type="GO" id="GO:0032259">
    <property type="term" value="P:methylation"/>
    <property type="evidence" value="ECO:0007669"/>
    <property type="project" value="UniProtKB-KW"/>
</dbReference>
<gene>
    <name evidence="5" type="ORF">BRAD3257_6812</name>
</gene>
<evidence type="ECO:0000256" key="4">
    <source>
        <dbReference type="RuleBase" id="RU362030"/>
    </source>
</evidence>
<keyword evidence="2 4" id="KW-0489">Methyltransferase</keyword>
<dbReference type="InterPro" id="IPR011610">
    <property type="entry name" value="SAM_mthyl_Trfase_ML2640-like"/>
</dbReference>
<dbReference type="EMBL" id="LS398110">
    <property type="protein sequence ID" value="SPP97687.1"/>
    <property type="molecule type" value="Genomic_DNA"/>
</dbReference>
<dbReference type="RefSeq" id="WP_122406842.1">
    <property type="nucleotide sequence ID" value="NZ_LS398110.1"/>
</dbReference>
<name>A0A2U3Q8H6_9BRAD</name>
<accession>A0A2U3Q8H6</accession>
<dbReference type="InterPro" id="IPR029063">
    <property type="entry name" value="SAM-dependent_MTases_sf"/>
</dbReference>
<dbReference type="NCBIfam" id="TIGR00027">
    <property type="entry name" value="mthyl_TIGR00027"/>
    <property type="match status" value="1"/>
</dbReference>
<dbReference type="EC" id="2.1.1.-" evidence="4"/>
<comment type="similarity">
    <text evidence="1 4">Belongs to the UPF0677 family.</text>
</comment>
<dbReference type="PANTHER" id="PTHR43619">
    <property type="entry name" value="S-ADENOSYL-L-METHIONINE-DEPENDENT METHYLTRANSFERASE YKTD-RELATED"/>
    <property type="match status" value="1"/>
</dbReference>
<proteinExistence type="inferred from homology"/>
<evidence type="ECO:0000256" key="3">
    <source>
        <dbReference type="ARBA" id="ARBA00022679"/>
    </source>
</evidence>
<dbReference type="Gene3D" id="3.40.50.150">
    <property type="entry name" value="Vaccinia Virus protein VP39"/>
    <property type="match status" value="1"/>
</dbReference>
<dbReference type="GO" id="GO:0008168">
    <property type="term" value="F:methyltransferase activity"/>
    <property type="evidence" value="ECO:0007669"/>
    <property type="project" value="UniProtKB-UniRule"/>
</dbReference>
<evidence type="ECO:0000313" key="5">
    <source>
        <dbReference type="EMBL" id="SPP97687.1"/>
    </source>
</evidence>
<dbReference type="Pfam" id="PF04072">
    <property type="entry name" value="LCM"/>
    <property type="match status" value="1"/>
</dbReference>
<evidence type="ECO:0000256" key="2">
    <source>
        <dbReference type="ARBA" id="ARBA00022603"/>
    </source>
</evidence>
<protein>
    <recommendedName>
        <fullName evidence="4">S-adenosyl-L-methionine-dependent methyltransferase</fullName>
        <ecNumber evidence="4">2.1.1.-</ecNumber>
    </recommendedName>
</protein>
<dbReference type="Proteomes" id="UP000246085">
    <property type="component" value="Chromosome BRAD3257"/>
</dbReference>
<dbReference type="InterPro" id="IPR007213">
    <property type="entry name" value="Ppm1/Ppm2/Tcmp"/>
</dbReference>
<evidence type="ECO:0000313" key="6">
    <source>
        <dbReference type="Proteomes" id="UP000246085"/>
    </source>
</evidence>
<dbReference type="KEGG" id="bvz:BRAD3257_6812"/>
<reference evidence="5 6" key="1">
    <citation type="submission" date="2018-03" db="EMBL/GenBank/DDBJ databases">
        <authorList>
            <person name="Gully D."/>
        </authorList>
    </citation>
    <scope>NUCLEOTIDE SEQUENCE [LARGE SCALE GENOMIC DNA]</scope>
    <source>
        <strain evidence="5">ORS3257</strain>
    </source>
</reference>
<sequence>MRDGQPSQTARRAAAYRAIHQTLERGAVFKDQFALRILDAETAASLSEIARDDSVRPMRLFIAARSRFSEDTIANCVARGVRQVVVLGAGLDTFSLRNPYADLGLRVFEVDYPATQVWKRDRIKAAGLSEPPSLVFAPIDFERESLAEGLTRVGFMVDEPAFFQWLGVVPYLTKHAVWCTLKFISELPQAAVVFDYAEPFENYPAERRASIVATAERAAARGEPWLSLFEPIELHHLLHGVGFNVVEDLGASEIAQHYYGVLGRGIALGPGAHIVRARQRVN</sequence>
<keyword evidence="4" id="KW-0949">S-adenosyl-L-methionine</keyword>
<dbReference type="AlphaFoldDB" id="A0A2U3Q8H6"/>
<keyword evidence="3" id="KW-0808">Transferase</keyword>
<evidence type="ECO:0000256" key="1">
    <source>
        <dbReference type="ARBA" id="ARBA00008138"/>
    </source>
</evidence>